<dbReference type="EMBL" id="BAABRO010000029">
    <property type="protein sequence ID" value="GAA5510857.1"/>
    <property type="molecule type" value="Genomic_DNA"/>
</dbReference>
<reference evidence="11 12" key="1">
    <citation type="submission" date="2024-02" db="EMBL/GenBank/DDBJ databases">
        <title>Rhodopirellula caenicola NBRC 110016.</title>
        <authorList>
            <person name="Ichikawa N."/>
            <person name="Katano-Makiyama Y."/>
            <person name="Hidaka K."/>
        </authorList>
    </citation>
    <scope>NUCLEOTIDE SEQUENCE [LARGE SCALE GENOMIC DNA]</scope>
    <source>
        <strain evidence="11 12">NBRC 110016</strain>
    </source>
</reference>
<evidence type="ECO:0000256" key="1">
    <source>
        <dbReference type="ARBA" id="ARBA00001164"/>
    </source>
</evidence>
<name>A0ABP9W0F2_9BACT</name>
<dbReference type="InterPro" id="IPR013785">
    <property type="entry name" value="Aldolase_TIM"/>
</dbReference>
<keyword evidence="8 9" id="KW-0413">Isomerase</keyword>
<evidence type="ECO:0000256" key="4">
    <source>
        <dbReference type="ARBA" id="ARBA00022272"/>
    </source>
</evidence>
<sequence length="221" mass="23544">MFHIKICGVLLKTDIDAVHRAGGDAVGLNFFPPSVRYLDPQSPSTRELSAHAAHRLLFRVGVFVNQPADAIREVIDRVGLDAIQLHGDEMVSDVAAWANLGLPLIRAVKIPGGKLTAAEIEARVRPWIDAGCEVLLDADAGSAHGGIGRSLDWDSLSDWSAKFAAVRWVLAGGLQPENVAEAIRVSGARRVDVASGVESPRGQKSAALIAAFCEQARNAWG</sequence>
<protein>
    <recommendedName>
        <fullName evidence="4 9">N-(5'-phosphoribosyl)anthranilate isomerase</fullName>
        <shortName evidence="9">PRAI</shortName>
        <ecNumber evidence="3 9">5.3.1.24</ecNumber>
    </recommendedName>
</protein>
<gene>
    <name evidence="9 11" type="primary">trpF</name>
    <name evidence="11" type="ORF">Rcae01_06367</name>
</gene>
<evidence type="ECO:0000256" key="6">
    <source>
        <dbReference type="ARBA" id="ARBA00022822"/>
    </source>
</evidence>
<dbReference type="PANTHER" id="PTHR42894:SF1">
    <property type="entry name" value="N-(5'-PHOSPHORIBOSYL)ANTHRANILATE ISOMERASE"/>
    <property type="match status" value="1"/>
</dbReference>
<dbReference type="Proteomes" id="UP001416858">
    <property type="component" value="Unassembled WGS sequence"/>
</dbReference>
<dbReference type="SUPFAM" id="SSF51366">
    <property type="entry name" value="Ribulose-phoshate binding barrel"/>
    <property type="match status" value="1"/>
</dbReference>
<evidence type="ECO:0000256" key="7">
    <source>
        <dbReference type="ARBA" id="ARBA00023141"/>
    </source>
</evidence>
<organism evidence="11 12">
    <name type="scientific">Novipirellula caenicola</name>
    <dbReference type="NCBI Taxonomy" id="1536901"/>
    <lineage>
        <taxon>Bacteria</taxon>
        <taxon>Pseudomonadati</taxon>
        <taxon>Planctomycetota</taxon>
        <taxon>Planctomycetia</taxon>
        <taxon>Pirellulales</taxon>
        <taxon>Pirellulaceae</taxon>
        <taxon>Novipirellula</taxon>
    </lineage>
</organism>
<dbReference type="InterPro" id="IPR001240">
    <property type="entry name" value="PRAI_dom"/>
</dbReference>
<keyword evidence="7 9" id="KW-0057">Aromatic amino acid biosynthesis</keyword>
<proteinExistence type="inferred from homology"/>
<accession>A0ABP9W0F2</accession>
<evidence type="ECO:0000259" key="10">
    <source>
        <dbReference type="Pfam" id="PF00697"/>
    </source>
</evidence>
<keyword evidence="5 9" id="KW-0028">Amino-acid biosynthesis</keyword>
<evidence type="ECO:0000256" key="9">
    <source>
        <dbReference type="HAMAP-Rule" id="MF_00135"/>
    </source>
</evidence>
<comment type="catalytic activity">
    <reaction evidence="1 9">
        <text>N-(5-phospho-beta-D-ribosyl)anthranilate = 1-(2-carboxyphenylamino)-1-deoxy-D-ribulose 5-phosphate</text>
        <dbReference type="Rhea" id="RHEA:21540"/>
        <dbReference type="ChEBI" id="CHEBI:18277"/>
        <dbReference type="ChEBI" id="CHEBI:58613"/>
        <dbReference type="EC" id="5.3.1.24"/>
    </reaction>
</comment>
<evidence type="ECO:0000256" key="2">
    <source>
        <dbReference type="ARBA" id="ARBA00004664"/>
    </source>
</evidence>
<comment type="pathway">
    <text evidence="2 9">Amino-acid biosynthesis; L-tryptophan biosynthesis; L-tryptophan from chorismate: step 3/5.</text>
</comment>
<dbReference type="PANTHER" id="PTHR42894">
    <property type="entry name" value="N-(5'-PHOSPHORIBOSYL)ANTHRANILATE ISOMERASE"/>
    <property type="match status" value="1"/>
</dbReference>
<dbReference type="GO" id="GO:0016853">
    <property type="term" value="F:isomerase activity"/>
    <property type="evidence" value="ECO:0007669"/>
    <property type="project" value="UniProtKB-KW"/>
</dbReference>
<dbReference type="InterPro" id="IPR011060">
    <property type="entry name" value="RibuloseP-bd_barrel"/>
</dbReference>
<dbReference type="CDD" id="cd00405">
    <property type="entry name" value="PRAI"/>
    <property type="match status" value="1"/>
</dbReference>
<dbReference type="InterPro" id="IPR044643">
    <property type="entry name" value="TrpF_fam"/>
</dbReference>
<comment type="caution">
    <text evidence="11">The sequence shown here is derived from an EMBL/GenBank/DDBJ whole genome shotgun (WGS) entry which is preliminary data.</text>
</comment>
<comment type="similarity">
    <text evidence="9">Belongs to the TrpF family.</text>
</comment>
<evidence type="ECO:0000256" key="8">
    <source>
        <dbReference type="ARBA" id="ARBA00023235"/>
    </source>
</evidence>
<dbReference type="Pfam" id="PF00697">
    <property type="entry name" value="PRAI"/>
    <property type="match status" value="1"/>
</dbReference>
<dbReference type="Gene3D" id="3.20.20.70">
    <property type="entry name" value="Aldolase class I"/>
    <property type="match status" value="1"/>
</dbReference>
<evidence type="ECO:0000256" key="5">
    <source>
        <dbReference type="ARBA" id="ARBA00022605"/>
    </source>
</evidence>
<dbReference type="HAMAP" id="MF_00135">
    <property type="entry name" value="PRAI"/>
    <property type="match status" value="1"/>
</dbReference>
<evidence type="ECO:0000313" key="12">
    <source>
        <dbReference type="Proteomes" id="UP001416858"/>
    </source>
</evidence>
<keyword evidence="12" id="KW-1185">Reference proteome</keyword>
<evidence type="ECO:0000256" key="3">
    <source>
        <dbReference type="ARBA" id="ARBA00012572"/>
    </source>
</evidence>
<dbReference type="EC" id="5.3.1.24" evidence="3 9"/>
<evidence type="ECO:0000313" key="11">
    <source>
        <dbReference type="EMBL" id="GAA5510857.1"/>
    </source>
</evidence>
<keyword evidence="6 9" id="KW-0822">Tryptophan biosynthesis</keyword>
<feature type="domain" description="N-(5'phosphoribosyl) anthranilate isomerase (PRAI)" evidence="10">
    <location>
        <begin position="5"/>
        <end position="214"/>
    </location>
</feature>
<dbReference type="RefSeq" id="WP_345689118.1">
    <property type="nucleotide sequence ID" value="NZ_BAABRO010000029.1"/>
</dbReference>